<dbReference type="EMBL" id="QGKY02000089">
    <property type="protein sequence ID" value="KAF2610262.1"/>
    <property type="molecule type" value="Genomic_DNA"/>
</dbReference>
<comment type="caution">
    <text evidence="2">The sequence shown here is derived from an EMBL/GenBank/DDBJ whole genome shotgun (WGS) entry which is preliminary data.</text>
</comment>
<name>A0A8S9LUQ1_BRACR</name>
<reference evidence="2" key="1">
    <citation type="submission" date="2019-12" db="EMBL/GenBank/DDBJ databases">
        <title>Genome sequencing and annotation of Brassica cretica.</title>
        <authorList>
            <person name="Studholme D.J."/>
            <person name="Sarris P.F."/>
        </authorList>
    </citation>
    <scope>NUCLEOTIDE SEQUENCE</scope>
    <source>
        <strain evidence="2">PFS-102/07</strain>
        <tissue evidence="2">Leaf</tissue>
    </source>
</reference>
<dbReference type="AlphaFoldDB" id="A0A8S9LUQ1"/>
<evidence type="ECO:0000256" key="1">
    <source>
        <dbReference type="SAM" id="MobiDB-lite"/>
    </source>
</evidence>
<protein>
    <submittedName>
        <fullName evidence="2">Uncharacterized protein</fullName>
    </submittedName>
</protein>
<feature type="region of interest" description="Disordered" evidence="1">
    <location>
        <begin position="1"/>
        <end position="21"/>
    </location>
</feature>
<evidence type="ECO:0000313" key="2">
    <source>
        <dbReference type="EMBL" id="KAF2610262.1"/>
    </source>
</evidence>
<accession>A0A8S9LUQ1</accession>
<gene>
    <name evidence="2" type="ORF">F2Q70_00010203</name>
</gene>
<proteinExistence type="predicted"/>
<sequence length="112" mass="12202">MSIACRVEAMDESGAGDRSTAAKLQEKLKGEDVKKGETRVAFVGIYGSFEKPPEKEKRYVLPRADGENGENCHVRRLGRRASSAGILQRPNTDQNCAMHDVLPKGFGAPCLP</sequence>
<organism evidence="2">
    <name type="scientific">Brassica cretica</name>
    <name type="common">Mustard</name>
    <dbReference type="NCBI Taxonomy" id="69181"/>
    <lineage>
        <taxon>Eukaryota</taxon>
        <taxon>Viridiplantae</taxon>
        <taxon>Streptophyta</taxon>
        <taxon>Embryophyta</taxon>
        <taxon>Tracheophyta</taxon>
        <taxon>Spermatophyta</taxon>
        <taxon>Magnoliopsida</taxon>
        <taxon>eudicotyledons</taxon>
        <taxon>Gunneridae</taxon>
        <taxon>Pentapetalae</taxon>
        <taxon>rosids</taxon>
        <taxon>malvids</taxon>
        <taxon>Brassicales</taxon>
        <taxon>Brassicaceae</taxon>
        <taxon>Brassiceae</taxon>
        <taxon>Brassica</taxon>
    </lineage>
</organism>